<organism evidence="3 4">
    <name type="scientific">Candidatus Gottesmanbacteria bacterium GW2011_GWA2_43_14</name>
    <dbReference type="NCBI Taxonomy" id="1618443"/>
    <lineage>
        <taxon>Bacteria</taxon>
        <taxon>Candidatus Gottesmaniibacteriota</taxon>
    </lineage>
</organism>
<feature type="domain" description="Methyltransferase type 11" evidence="2">
    <location>
        <begin position="394"/>
        <end position="494"/>
    </location>
</feature>
<dbReference type="CDD" id="cd02440">
    <property type="entry name" value="AdoMet_MTases"/>
    <property type="match status" value="1"/>
</dbReference>
<dbReference type="InterPro" id="IPR029063">
    <property type="entry name" value="SAM-dependent_MTases_sf"/>
</dbReference>
<dbReference type="CDD" id="cd03801">
    <property type="entry name" value="GT4_PimA-like"/>
    <property type="match status" value="1"/>
</dbReference>
<evidence type="ECO:0000259" key="2">
    <source>
        <dbReference type="Pfam" id="PF08241"/>
    </source>
</evidence>
<dbReference type="InterPro" id="IPR001296">
    <property type="entry name" value="Glyco_trans_1"/>
</dbReference>
<dbReference type="EMBL" id="LCFP01000012">
    <property type="protein sequence ID" value="KKS96083.1"/>
    <property type="molecule type" value="Genomic_DNA"/>
</dbReference>
<dbReference type="SUPFAM" id="SSF53756">
    <property type="entry name" value="UDP-Glycosyltransferase/glycogen phosphorylase"/>
    <property type="match status" value="1"/>
</dbReference>
<dbReference type="STRING" id="1618443.UV73_C0012G0111"/>
<evidence type="ECO:0000259" key="1">
    <source>
        <dbReference type="Pfam" id="PF00534"/>
    </source>
</evidence>
<dbReference type="AlphaFoldDB" id="A0A0G1GAU8"/>
<dbReference type="Proteomes" id="UP000034894">
    <property type="component" value="Unassembled WGS sequence"/>
</dbReference>
<evidence type="ECO:0000313" key="3">
    <source>
        <dbReference type="EMBL" id="KKS96083.1"/>
    </source>
</evidence>
<dbReference type="GO" id="GO:0016757">
    <property type="term" value="F:glycosyltransferase activity"/>
    <property type="evidence" value="ECO:0007669"/>
    <property type="project" value="InterPro"/>
</dbReference>
<evidence type="ECO:0000313" key="4">
    <source>
        <dbReference type="Proteomes" id="UP000034894"/>
    </source>
</evidence>
<dbReference type="Pfam" id="PF00534">
    <property type="entry name" value="Glycos_transf_1"/>
    <property type="match status" value="1"/>
</dbReference>
<protein>
    <submittedName>
        <fullName evidence="3">Group 1 glycosyl transferase</fullName>
    </submittedName>
</protein>
<reference evidence="3 4" key="1">
    <citation type="journal article" date="2015" name="Nature">
        <title>rRNA introns, odd ribosomes, and small enigmatic genomes across a large radiation of phyla.</title>
        <authorList>
            <person name="Brown C.T."/>
            <person name="Hug L.A."/>
            <person name="Thomas B.C."/>
            <person name="Sharon I."/>
            <person name="Castelle C.J."/>
            <person name="Singh A."/>
            <person name="Wilkins M.J."/>
            <person name="Williams K.H."/>
            <person name="Banfield J.F."/>
        </authorList>
    </citation>
    <scope>NUCLEOTIDE SEQUENCE [LARGE SCALE GENOMIC DNA]</scope>
</reference>
<comment type="caution">
    <text evidence="3">The sequence shown here is derived from an EMBL/GenBank/DDBJ whole genome shotgun (WGS) entry which is preliminary data.</text>
</comment>
<dbReference type="GO" id="GO:0008757">
    <property type="term" value="F:S-adenosylmethionine-dependent methyltransferase activity"/>
    <property type="evidence" value="ECO:0007669"/>
    <property type="project" value="InterPro"/>
</dbReference>
<keyword evidence="3" id="KW-0808">Transferase</keyword>
<dbReference type="InterPro" id="IPR013216">
    <property type="entry name" value="Methyltransf_11"/>
</dbReference>
<dbReference type="Pfam" id="PF08241">
    <property type="entry name" value="Methyltransf_11"/>
    <property type="match status" value="1"/>
</dbReference>
<dbReference type="Gene3D" id="3.40.50.2000">
    <property type="entry name" value="Glycogen Phosphorylase B"/>
    <property type="match status" value="2"/>
</dbReference>
<feature type="domain" description="Glycosyl transferase family 1" evidence="1">
    <location>
        <begin position="176"/>
        <end position="333"/>
    </location>
</feature>
<sequence>MKICYVFSGIYQANIIGQSGVALRLIENIKKYNNDIYLISNYLSESDNFDLKGKNNLLLKGPNTLNTYLRNTLKIVSYLRKLHPNILHVRGLLIVPFMWVINKLFLGYPIVFSIFETPEHLKSHFIYLIAYCINHGDGTFVSSNFIKKKFVEKGALPEKIFVRYTGIKDKFLVQNKLNSTEDNDVLFFGDSSKERGFDIVCKLAKKMPKVKFKVLLRWQAKNCHIELEKIKNLKNTTIWYYPYKKNLEEILSNTKLIILPFRYMGMRPPISLLEAMALSKCVITSTMGGNKEFINNNKNGFVMNISKISNIEKKILFLLKNQNVRKKIGDAANRTIRNLYSKNEYKKIADYYTYIKEDFYERRMFDSIGGHHISHKEINLVLRLLNPKEKSVILEVGTGSGRFARAIVKSSSARVVGVDPDRKILREGKILKRIFLSREDKDRYTCVIGDGHALPFGNNTFDKVLCFRVIKYYKDPWKGIDELIRVLKPGGEMVLEITSNLSWESIVNPLLSFFIKRKQFHHFWEKKMINFNSISVKKYFMVRNMKITHEVFLHKMPPALYSKLNNPIINNILDAFESVLQYTPKRLFSKSIILRYKK</sequence>
<dbReference type="Gene3D" id="3.40.50.150">
    <property type="entry name" value="Vaccinia Virus protein VP39"/>
    <property type="match status" value="1"/>
</dbReference>
<proteinExistence type="predicted"/>
<gene>
    <name evidence="3" type="ORF">UV73_C0012G0111</name>
</gene>
<dbReference type="SUPFAM" id="SSF53335">
    <property type="entry name" value="S-adenosyl-L-methionine-dependent methyltransferases"/>
    <property type="match status" value="1"/>
</dbReference>
<accession>A0A0G1GAU8</accession>
<dbReference type="PANTHER" id="PTHR12526">
    <property type="entry name" value="GLYCOSYLTRANSFERASE"/>
    <property type="match status" value="1"/>
</dbReference>
<name>A0A0G1GAU8_9BACT</name>